<keyword evidence="1" id="KW-0133">Cell shape</keyword>
<protein>
    <recommendedName>
        <fullName evidence="2">L,D-TPase catalytic domain-containing protein</fullName>
    </recommendedName>
</protein>
<evidence type="ECO:0000313" key="3">
    <source>
        <dbReference type="EMBL" id="MXP64423.1"/>
    </source>
</evidence>
<dbReference type="EMBL" id="SNVJ01000011">
    <property type="protein sequence ID" value="MXP64423.1"/>
    <property type="molecule type" value="Genomic_DNA"/>
</dbReference>
<feature type="domain" description="L,D-TPase catalytic" evidence="2">
    <location>
        <begin position="1"/>
        <end position="171"/>
    </location>
</feature>
<reference evidence="3 4" key="1">
    <citation type="submission" date="2019-03" db="EMBL/GenBank/DDBJ databases">
        <title>Roseomonas sp. a novel Roseomonas species isolated from Sea whip Gorgonian.</title>
        <authorList>
            <person name="Li F."/>
            <person name="Pan X."/>
            <person name="Huang S."/>
            <person name="Li Z."/>
            <person name="Meng B."/>
        </authorList>
    </citation>
    <scope>NUCLEOTIDE SEQUENCE [LARGE SCALE GENOMIC DNA]</scope>
    <source>
        <strain evidence="3 4">M0104</strain>
    </source>
</reference>
<evidence type="ECO:0000313" key="4">
    <source>
        <dbReference type="Proteomes" id="UP000460715"/>
    </source>
</evidence>
<comment type="pathway">
    <text evidence="1">Cell wall biogenesis; peptidoglycan biosynthesis.</text>
</comment>
<dbReference type="GO" id="GO:0016740">
    <property type="term" value="F:transferase activity"/>
    <property type="evidence" value="ECO:0007669"/>
    <property type="project" value="InterPro"/>
</dbReference>
<dbReference type="PROSITE" id="PS52029">
    <property type="entry name" value="LD_TPASE"/>
    <property type="match status" value="1"/>
</dbReference>
<evidence type="ECO:0000259" key="2">
    <source>
        <dbReference type="PROSITE" id="PS52029"/>
    </source>
</evidence>
<comment type="caution">
    <text evidence="3">The sequence shown here is derived from an EMBL/GenBank/DDBJ whole genome shotgun (WGS) entry which is preliminary data.</text>
</comment>
<keyword evidence="1" id="KW-0961">Cell wall biogenesis/degradation</keyword>
<keyword evidence="4" id="KW-1185">Reference proteome</keyword>
<dbReference type="InterPro" id="IPR005490">
    <property type="entry name" value="LD_TPept_cat_dom"/>
</dbReference>
<dbReference type="RefSeq" id="WP_160937593.1">
    <property type="nucleotide sequence ID" value="NZ_SNVJ01000011.1"/>
</dbReference>
<dbReference type="OrthoDB" id="9804204at2"/>
<name>A0A845B9Y0_9PROT</name>
<proteinExistence type="predicted"/>
<accession>A0A845B9Y0</accession>
<feature type="active site" description="Proton donor/acceptor" evidence="1">
    <location>
        <position position="134"/>
    </location>
</feature>
<dbReference type="PANTHER" id="PTHR38589">
    <property type="entry name" value="BLR0621 PROTEIN"/>
    <property type="match status" value="1"/>
</dbReference>
<feature type="active site" description="Nucleophile" evidence="1">
    <location>
        <position position="146"/>
    </location>
</feature>
<organism evidence="3 4">
    <name type="scientific">Teichococcus coralli</name>
    <dbReference type="NCBI Taxonomy" id="2545983"/>
    <lineage>
        <taxon>Bacteria</taxon>
        <taxon>Pseudomonadati</taxon>
        <taxon>Pseudomonadota</taxon>
        <taxon>Alphaproteobacteria</taxon>
        <taxon>Acetobacterales</taxon>
        <taxon>Roseomonadaceae</taxon>
        <taxon>Roseomonas</taxon>
    </lineage>
</organism>
<keyword evidence="1" id="KW-0573">Peptidoglycan synthesis</keyword>
<dbReference type="GO" id="GO:0071555">
    <property type="term" value="P:cell wall organization"/>
    <property type="evidence" value="ECO:0007669"/>
    <property type="project" value="UniProtKB-UniRule"/>
</dbReference>
<dbReference type="Pfam" id="PF03734">
    <property type="entry name" value="YkuD"/>
    <property type="match status" value="1"/>
</dbReference>
<evidence type="ECO:0000256" key="1">
    <source>
        <dbReference type="PROSITE-ProRule" id="PRU01373"/>
    </source>
</evidence>
<dbReference type="Proteomes" id="UP000460715">
    <property type="component" value="Unassembled WGS sequence"/>
</dbReference>
<dbReference type="PANTHER" id="PTHR38589:SF1">
    <property type="entry name" value="BLR0621 PROTEIN"/>
    <property type="match status" value="1"/>
</dbReference>
<dbReference type="GO" id="GO:0009252">
    <property type="term" value="P:peptidoglycan biosynthetic process"/>
    <property type="evidence" value="ECO:0007669"/>
    <property type="project" value="UniProtKB-KW"/>
</dbReference>
<dbReference type="AlphaFoldDB" id="A0A845B9Y0"/>
<gene>
    <name evidence="3" type="ORF">E0493_13815</name>
</gene>
<dbReference type="GO" id="GO:0008360">
    <property type="term" value="P:regulation of cell shape"/>
    <property type="evidence" value="ECO:0007669"/>
    <property type="project" value="UniProtKB-UniRule"/>
</dbReference>
<sequence length="171" mass="18320">MARSDDLTATVFPDGRVVLRGTTWRCALGKGGVRRDKAEGDGATPVGRLPLRRVLYRADRGAAPACAVPVEPIGRNDGWCDDSSHPAYNMAIRLPHDAHHEALWRQDPVYDIVGVLGWNDAPVVRGRGSAIFLHLARPGYAPTEGCIALEAGDLRALLAMGVTAFEVLDAG</sequence>